<evidence type="ECO:0000313" key="1">
    <source>
        <dbReference type="EMBL" id="KKN88890.1"/>
    </source>
</evidence>
<dbReference type="AlphaFoldDB" id="A0A0F9U6Q8"/>
<organism evidence="1">
    <name type="scientific">marine sediment metagenome</name>
    <dbReference type="NCBI Taxonomy" id="412755"/>
    <lineage>
        <taxon>unclassified sequences</taxon>
        <taxon>metagenomes</taxon>
        <taxon>ecological metagenomes</taxon>
    </lineage>
</organism>
<comment type="caution">
    <text evidence="1">The sequence shown here is derived from an EMBL/GenBank/DDBJ whole genome shotgun (WGS) entry which is preliminary data.</text>
</comment>
<reference evidence="1" key="1">
    <citation type="journal article" date="2015" name="Nature">
        <title>Complex archaea that bridge the gap between prokaryotes and eukaryotes.</title>
        <authorList>
            <person name="Spang A."/>
            <person name="Saw J.H."/>
            <person name="Jorgensen S.L."/>
            <person name="Zaremba-Niedzwiedzka K."/>
            <person name="Martijn J."/>
            <person name="Lind A.E."/>
            <person name="van Eijk R."/>
            <person name="Schleper C."/>
            <person name="Guy L."/>
            <person name="Ettema T.J."/>
        </authorList>
    </citation>
    <scope>NUCLEOTIDE SEQUENCE</scope>
</reference>
<sequence>MINAKIITAGPRGNACRKCKEKVRKPDVLLKVTSYVRHSPHPKVDNFCPDCGVTQVESGIATLKEMLETLKNGPSDESKLGSVKVRKV</sequence>
<dbReference type="EMBL" id="LAZR01000125">
    <property type="protein sequence ID" value="KKN88890.1"/>
    <property type="molecule type" value="Genomic_DNA"/>
</dbReference>
<gene>
    <name evidence="1" type="ORF">LCGC14_0244970</name>
</gene>
<protein>
    <submittedName>
        <fullName evidence="1">Uncharacterized protein</fullName>
    </submittedName>
</protein>
<name>A0A0F9U6Q8_9ZZZZ</name>
<proteinExistence type="predicted"/>
<accession>A0A0F9U6Q8</accession>